<protein>
    <recommendedName>
        <fullName evidence="6">Cyclin N-terminal domain-containing protein</fullName>
    </recommendedName>
</protein>
<feature type="region of interest" description="Disordered" evidence="3">
    <location>
        <begin position="349"/>
        <end position="377"/>
    </location>
</feature>
<organism evidence="4 5">
    <name type="scientific">Prymnesium parvum</name>
    <name type="common">Toxic golden alga</name>
    <dbReference type="NCBI Taxonomy" id="97485"/>
    <lineage>
        <taxon>Eukaryota</taxon>
        <taxon>Haptista</taxon>
        <taxon>Haptophyta</taxon>
        <taxon>Prymnesiophyceae</taxon>
        <taxon>Prymnesiales</taxon>
        <taxon>Prymnesiaceae</taxon>
        <taxon>Prymnesium</taxon>
    </lineage>
</organism>
<reference evidence="4 5" key="1">
    <citation type="journal article" date="2024" name="Science">
        <title>Giant polyketide synthase enzymes in the biosynthesis of giant marine polyether toxins.</title>
        <authorList>
            <person name="Fallon T.R."/>
            <person name="Shende V.V."/>
            <person name="Wierzbicki I.H."/>
            <person name="Pendleton A.L."/>
            <person name="Watervoot N.F."/>
            <person name="Auber R.P."/>
            <person name="Gonzalez D.J."/>
            <person name="Wisecaver J.H."/>
            <person name="Moore B.S."/>
        </authorList>
    </citation>
    <scope>NUCLEOTIDE SEQUENCE [LARGE SCALE GENOMIC DNA]</scope>
    <source>
        <strain evidence="4 5">12B1</strain>
    </source>
</reference>
<feature type="region of interest" description="Disordered" evidence="3">
    <location>
        <begin position="428"/>
        <end position="452"/>
    </location>
</feature>
<dbReference type="GO" id="GO:0000126">
    <property type="term" value="C:transcription factor TFIIIB complex"/>
    <property type="evidence" value="ECO:0007669"/>
    <property type="project" value="TreeGrafter"/>
</dbReference>
<accession>A0AB34K0E4</accession>
<sequence>MFAGASAPDDRIQRASDPWRGVRVRIADLAAELRLDDASAHDAFRFAKLLLDTPRGGETLEAAAACGVLLATRIDTSCPQLTLQEVAARVRCAPRRVSACWMRAAAPLRAQWQQSAASPPRLLERFAGVLRLALLQREDSGEAATGEGSGVGGARRADGKHAAALLSGGGAVLHLAQAVLHLAEDEWLTTGRAPSHLAAAALLLSVRVHSLGAPLGSPKWVAAALPQVSYKSLVRRVRELDEMMIALVRELPESQRLGEAALRRSLPLVIDELCALRRPKLPTEEGTVAVEAGQGEEGCEGWGEEGWRGRGGDNWGGDRGEVDVGEGLLRETLKEAKRGVVSSAEGLLGRAQTEAASEDARNGRRDTSARSPPAFVAAERKRARLQSKLDACRDLESEEPEQPLDREERAIRDAVRRGVPQEAILQGHFHSVGGNESNAPQRQMSESLSDTDLQRGTIAEYVLAEEEVKEREQALLEAHGLA</sequence>
<name>A0AB34K0E4_PRYPA</name>
<evidence type="ECO:0000313" key="4">
    <source>
        <dbReference type="EMBL" id="KAL1526577.1"/>
    </source>
</evidence>
<evidence type="ECO:0000256" key="3">
    <source>
        <dbReference type="SAM" id="MobiDB-lite"/>
    </source>
</evidence>
<dbReference type="GO" id="GO:0000995">
    <property type="term" value="F:RNA polymerase III general transcription initiation factor activity"/>
    <property type="evidence" value="ECO:0007669"/>
    <property type="project" value="TreeGrafter"/>
</dbReference>
<evidence type="ECO:0000256" key="2">
    <source>
        <dbReference type="ARBA" id="ARBA00023163"/>
    </source>
</evidence>
<dbReference type="EMBL" id="JBGBPQ010000003">
    <property type="protein sequence ID" value="KAL1526577.1"/>
    <property type="molecule type" value="Genomic_DNA"/>
</dbReference>
<dbReference type="Proteomes" id="UP001515480">
    <property type="component" value="Unassembled WGS sequence"/>
</dbReference>
<feature type="compositionally biased region" description="Basic and acidic residues" evidence="3">
    <location>
        <begin position="305"/>
        <end position="319"/>
    </location>
</feature>
<gene>
    <name evidence="4" type="ORF">AB1Y20_015284</name>
</gene>
<dbReference type="PANTHER" id="PTHR11618:SF70">
    <property type="entry name" value="PLANT-SPECIFIC TFIIB-RELATED PROTEIN PTF2"/>
    <property type="match status" value="1"/>
</dbReference>
<dbReference type="InterPro" id="IPR000812">
    <property type="entry name" value="TFIIB"/>
</dbReference>
<dbReference type="InterPro" id="IPR036915">
    <property type="entry name" value="Cyclin-like_sf"/>
</dbReference>
<proteinExistence type="predicted"/>
<feature type="compositionally biased region" description="Basic and acidic residues" evidence="3">
    <location>
        <begin position="358"/>
        <end position="368"/>
    </location>
</feature>
<dbReference type="GO" id="GO:0097550">
    <property type="term" value="C:transcription preinitiation complex"/>
    <property type="evidence" value="ECO:0007669"/>
    <property type="project" value="TreeGrafter"/>
</dbReference>
<dbReference type="SUPFAM" id="SSF47954">
    <property type="entry name" value="Cyclin-like"/>
    <property type="match status" value="1"/>
</dbReference>
<keyword evidence="1" id="KW-0805">Transcription regulation</keyword>
<dbReference type="GO" id="GO:0070897">
    <property type="term" value="P:transcription preinitiation complex assembly"/>
    <property type="evidence" value="ECO:0007669"/>
    <property type="project" value="InterPro"/>
</dbReference>
<dbReference type="GO" id="GO:0005634">
    <property type="term" value="C:nucleus"/>
    <property type="evidence" value="ECO:0007669"/>
    <property type="project" value="TreeGrafter"/>
</dbReference>
<feature type="compositionally biased region" description="Polar residues" evidence="3">
    <location>
        <begin position="434"/>
        <end position="451"/>
    </location>
</feature>
<keyword evidence="5" id="KW-1185">Reference proteome</keyword>
<feature type="region of interest" description="Disordered" evidence="3">
    <location>
        <begin position="295"/>
        <end position="319"/>
    </location>
</feature>
<dbReference type="PANTHER" id="PTHR11618">
    <property type="entry name" value="TRANSCRIPTION INITIATION FACTOR IIB-RELATED"/>
    <property type="match status" value="1"/>
</dbReference>
<keyword evidence="2" id="KW-0804">Transcription</keyword>
<dbReference type="AlphaFoldDB" id="A0AB34K0E4"/>
<dbReference type="Gene3D" id="1.10.472.10">
    <property type="entry name" value="Cyclin-like"/>
    <property type="match status" value="1"/>
</dbReference>
<evidence type="ECO:0000256" key="1">
    <source>
        <dbReference type="ARBA" id="ARBA00023015"/>
    </source>
</evidence>
<evidence type="ECO:0000313" key="5">
    <source>
        <dbReference type="Proteomes" id="UP001515480"/>
    </source>
</evidence>
<comment type="caution">
    <text evidence="4">The sequence shown here is derived from an EMBL/GenBank/DDBJ whole genome shotgun (WGS) entry which is preliminary data.</text>
</comment>
<evidence type="ECO:0008006" key="6">
    <source>
        <dbReference type="Google" id="ProtNLM"/>
    </source>
</evidence>
<dbReference type="GO" id="GO:0001006">
    <property type="term" value="F:RNA polymerase III type 3 promoter sequence-specific DNA binding"/>
    <property type="evidence" value="ECO:0007669"/>
    <property type="project" value="TreeGrafter"/>
</dbReference>